<dbReference type="Proteomes" id="UP000092691">
    <property type="component" value="Chromosome"/>
</dbReference>
<evidence type="ECO:0000313" key="1">
    <source>
        <dbReference type="EMBL" id="ANP86009.1"/>
    </source>
</evidence>
<sequence>MEMADEIRLTLRTNSQAFLAESVSKAVLAHGEPRQWQFAITTLVQSLELALKAKLEEIHPMFIFENIDDPKHTINITGAIKRLSNPKIGTIHFSETDNKRLHAAIKLRNELTHAESRLNVHHAQNSFCFVFSFVADFFRHHLSTSVNEFLRPADLDQIIQWNAARKELRKRALHRIAEKNIPDQDIRDCPECFETTFVLFDAECACYTCMHHHETVECPRCGTYTYFPEEMISLHDDFDTDLDEGRYVVLNRFGMDYDEVCPECIGDARNEISTARYDDYVEYMQQEAYYSPHR</sequence>
<accession>A0A1B1C8H0</accession>
<dbReference type="EMBL" id="CP016286">
    <property type="protein sequence ID" value="ANP86009.1"/>
    <property type="molecule type" value="Genomic_DNA"/>
</dbReference>
<protein>
    <submittedName>
        <fullName evidence="1">Uncharacterized protein</fullName>
    </submittedName>
</protein>
<dbReference type="OrthoDB" id="8454849at2"/>
<proteinExistence type="predicted"/>
<dbReference type="AlphaFoldDB" id="A0A1B1C8H0"/>
<name>A0A1B1C8H0_RHILE</name>
<dbReference type="RefSeq" id="WP_065280315.1">
    <property type="nucleotide sequence ID" value="NZ_CP016286.1"/>
</dbReference>
<organism evidence="1 2">
    <name type="scientific">Rhizobium leguminosarum</name>
    <dbReference type="NCBI Taxonomy" id="384"/>
    <lineage>
        <taxon>Bacteria</taxon>
        <taxon>Pseudomonadati</taxon>
        <taxon>Pseudomonadota</taxon>
        <taxon>Alphaproteobacteria</taxon>
        <taxon>Hyphomicrobiales</taxon>
        <taxon>Rhizobiaceae</taxon>
        <taxon>Rhizobium/Agrobacterium group</taxon>
        <taxon>Rhizobium</taxon>
    </lineage>
</organism>
<evidence type="ECO:0000313" key="2">
    <source>
        <dbReference type="Proteomes" id="UP000092691"/>
    </source>
</evidence>
<reference evidence="1 2" key="1">
    <citation type="submission" date="2016-06" db="EMBL/GenBank/DDBJ databases">
        <title>Microsymbionts genomes from the relict species Vavilovia formosa.</title>
        <authorList>
            <person name="Chirak E."/>
            <person name="Kimeklis A."/>
            <person name="Andronov E."/>
        </authorList>
    </citation>
    <scope>NUCLEOTIDE SEQUENCE [LARGE SCALE GENOMIC DNA]</scope>
    <source>
        <strain evidence="1 2">Vaf10</strain>
    </source>
</reference>
<gene>
    <name evidence="1" type="ORF">BA011_09895</name>
</gene>